<protein>
    <submittedName>
        <fullName evidence="2">Uncharacterized protein</fullName>
    </submittedName>
</protein>
<accession>A0A6A6WYT2</accession>
<gene>
    <name evidence="2" type="ORF">K505DRAFT_99070</name>
</gene>
<keyword evidence="3" id="KW-1185">Reference proteome</keyword>
<feature type="region of interest" description="Disordered" evidence="1">
    <location>
        <begin position="1"/>
        <end position="101"/>
    </location>
</feature>
<proteinExistence type="predicted"/>
<sequence length="172" mass="19539">MPNLKHPKSYKHTPIPTTTIKPTTPTTSITNTSPSLPNLPRTPNSPRTPNLPRIPNLPRTPKPPHRPPLPNPNPHIQQPQSPQHPRHLGQAPILKHGPDERLHSPRYHLHGNALRARIQQHAPIDAALHAALVERRVGQQRLLDRVPRGAFWGALVGVRCRYRQKTEKRRNR</sequence>
<evidence type="ECO:0000313" key="2">
    <source>
        <dbReference type="EMBL" id="KAF2789074.1"/>
    </source>
</evidence>
<feature type="compositionally biased region" description="Low complexity" evidence="1">
    <location>
        <begin position="13"/>
        <end position="35"/>
    </location>
</feature>
<feature type="compositionally biased region" description="Low complexity" evidence="1">
    <location>
        <begin position="74"/>
        <end position="83"/>
    </location>
</feature>
<name>A0A6A6WYT2_9PLEO</name>
<dbReference type="Proteomes" id="UP000799757">
    <property type="component" value="Unassembled WGS sequence"/>
</dbReference>
<evidence type="ECO:0000313" key="3">
    <source>
        <dbReference type="Proteomes" id="UP000799757"/>
    </source>
</evidence>
<reference evidence="2" key="1">
    <citation type="journal article" date="2020" name="Stud. Mycol.">
        <title>101 Dothideomycetes genomes: a test case for predicting lifestyles and emergence of pathogens.</title>
        <authorList>
            <person name="Haridas S."/>
            <person name="Albert R."/>
            <person name="Binder M."/>
            <person name="Bloem J."/>
            <person name="Labutti K."/>
            <person name="Salamov A."/>
            <person name="Andreopoulos B."/>
            <person name="Baker S."/>
            <person name="Barry K."/>
            <person name="Bills G."/>
            <person name="Bluhm B."/>
            <person name="Cannon C."/>
            <person name="Castanera R."/>
            <person name="Culley D."/>
            <person name="Daum C."/>
            <person name="Ezra D."/>
            <person name="Gonzalez J."/>
            <person name="Henrissat B."/>
            <person name="Kuo A."/>
            <person name="Liang C."/>
            <person name="Lipzen A."/>
            <person name="Lutzoni F."/>
            <person name="Magnuson J."/>
            <person name="Mondo S."/>
            <person name="Nolan M."/>
            <person name="Ohm R."/>
            <person name="Pangilinan J."/>
            <person name="Park H.-J."/>
            <person name="Ramirez L."/>
            <person name="Alfaro M."/>
            <person name="Sun H."/>
            <person name="Tritt A."/>
            <person name="Yoshinaga Y."/>
            <person name="Zwiers L.-H."/>
            <person name="Turgeon B."/>
            <person name="Goodwin S."/>
            <person name="Spatafora J."/>
            <person name="Crous P."/>
            <person name="Grigoriev I."/>
        </authorList>
    </citation>
    <scope>NUCLEOTIDE SEQUENCE</scope>
    <source>
        <strain evidence="2">CBS 109.77</strain>
    </source>
</reference>
<dbReference type="EMBL" id="MU002165">
    <property type="protein sequence ID" value="KAF2789074.1"/>
    <property type="molecule type" value="Genomic_DNA"/>
</dbReference>
<evidence type="ECO:0000256" key="1">
    <source>
        <dbReference type="SAM" id="MobiDB-lite"/>
    </source>
</evidence>
<dbReference type="AlphaFoldDB" id="A0A6A6WYT2"/>
<feature type="compositionally biased region" description="Pro residues" evidence="1">
    <location>
        <begin position="58"/>
        <end position="73"/>
    </location>
</feature>
<organism evidence="2 3">
    <name type="scientific">Melanomma pulvis-pyrius CBS 109.77</name>
    <dbReference type="NCBI Taxonomy" id="1314802"/>
    <lineage>
        <taxon>Eukaryota</taxon>
        <taxon>Fungi</taxon>
        <taxon>Dikarya</taxon>
        <taxon>Ascomycota</taxon>
        <taxon>Pezizomycotina</taxon>
        <taxon>Dothideomycetes</taxon>
        <taxon>Pleosporomycetidae</taxon>
        <taxon>Pleosporales</taxon>
        <taxon>Melanommataceae</taxon>
        <taxon>Melanomma</taxon>
    </lineage>
</organism>
<feature type="compositionally biased region" description="Basic residues" evidence="1">
    <location>
        <begin position="1"/>
        <end position="11"/>
    </location>
</feature>